<dbReference type="STRING" id="520822.A0A151I0T4"/>
<dbReference type="Pfam" id="PF13432">
    <property type="entry name" value="TPR_16"/>
    <property type="match status" value="1"/>
</dbReference>
<evidence type="ECO:0000256" key="1">
    <source>
        <dbReference type="PROSITE-ProRule" id="PRU00339"/>
    </source>
</evidence>
<dbReference type="Gene3D" id="1.25.40.10">
    <property type="entry name" value="Tetratricopeptide repeat domain"/>
    <property type="match status" value="3"/>
</dbReference>
<dbReference type="SMART" id="SM00028">
    <property type="entry name" value="TPR"/>
    <property type="match status" value="3"/>
</dbReference>
<name>A0A151I0T4_9HYME</name>
<dbReference type="InterPro" id="IPR011990">
    <property type="entry name" value="TPR-like_helical_dom_sf"/>
</dbReference>
<feature type="repeat" description="TPR" evidence="1">
    <location>
        <begin position="6"/>
        <end position="39"/>
    </location>
</feature>
<protein>
    <submittedName>
        <fullName evidence="2">Uncharacterized protein</fullName>
    </submittedName>
</protein>
<dbReference type="PANTHER" id="PTHR44216:SF3">
    <property type="entry name" value="PROTEIN O-MANNOSYL-TRANSFERASE TMTC2"/>
    <property type="match status" value="1"/>
</dbReference>
<dbReference type="InterPro" id="IPR019734">
    <property type="entry name" value="TPR_rpt"/>
</dbReference>
<proteinExistence type="predicted"/>
<dbReference type="PANTHER" id="PTHR44216">
    <property type="entry name" value="PROTEIN O-MANNOSYL-TRANSFERASE TMTC2"/>
    <property type="match status" value="1"/>
</dbReference>
<dbReference type="AlphaFoldDB" id="A0A151I0T4"/>
<dbReference type="InterPro" id="IPR052384">
    <property type="entry name" value="TMTC_O-mannosyltransferase"/>
</dbReference>
<dbReference type="Proteomes" id="UP000078540">
    <property type="component" value="Unassembled WGS sequence"/>
</dbReference>
<dbReference type="Pfam" id="PF00515">
    <property type="entry name" value="TPR_1"/>
    <property type="match status" value="1"/>
</dbReference>
<feature type="repeat" description="TPR" evidence="1">
    <location>
        <begin position="143"/>
        <end position="176"/>
    </location>
</feature>
<evidence type="ECO:0000313" key="2">
    <source>
        <dbReference type="EMBL" id="KYM79346.1"/>
    </source>
</evidence>
<dbReference type="SUPFAM" id="SSF48452">
    <property type="entry name" value="TPR-like"/>
    <property type="match status" value="1"/>
</dbReference>
<keyword evidence="3" id="KW-1185">Reference proteome</keyword>
<dbReference type="PROSITE" id="PS50293">
    <property type="entry name" value="TPR_REGION"/>
    <property type="match status" value="1"/>
</dbReference>
<keyword evidence="1" id="KW-0802">TPR repeat</keyword>
<dbReference type="GO" id="GO:0000030">
    <property type="term" value="F:mannosyltransferase activity"/>
    <property type="evidence" value="ECO:0007669"/>
    <property type="project" value="TreeGrafter"/>
</dbReference>
<dbReference type="GO" id="GO:0035269">
    <property type="term" value="P:protein O-linked glycosylation via mannose"/>
    <property type="evidence" value="ECO:0007669"/>
    <property type="project" value="TreeGrafter"/>
</dbReference>
<dbReference type="EMBL" id="KQ976605">
    <property type="protein sequence ID" value="KYM79346.1"/>
    <property type="molecule type" value="Genomic_DNA"/>
</dbReference>
<dbReference type="PROSITE" id="PS50005">
    <property type="entry name" value="TPR"/>
    <property type="match status" value="2"/>
</dbReference>
<dbReference type="GO" id="GO:0005789">
    <property type="term" value="C:endoplasmic reticulum membrane"/>
    <property type="evidence" value="ECO:0007669"/>
    <property type="project" value="TreeGrafter"/>
</dbReference>
<accession>A0A151I0T4</accession>
<reference evidence="2 3" key="1">
    <citation type="submission" date="2015-09" db="EMBL/GenBank/DDBJ databases">
        <title>Atta colombica WGS genome.</title>
        <authorList>
            <person name="Nygaard S."/>
            <person name="Hu H."/>
            <person name="Boomsma J."/>
            <person name="Zhang G."/>
        </authorList>
    </citation>
    <scope>NUCLEOTIDE SEQUENCE [LARGE SCALE GENOMIC DNA]</scope>
    <source>
        <strain evidence="2">Treedump-2</strain>
        <tissue evidence="2">Whole body</tissue>
    </source>
</reference>
<gene>
    <name evidence="2" type="ORF">ALC53_10204</name>
</gene>
<sequence length="191" mass="21536">MEIKPQSVYNLLGETLSRLQQYAEAERWFQASLASQPDHVPAHITYGKLLARNSSRVLEAERWFLRARRLAPDDPSVHHHYGLFLTSQGRLVEAAEEQLRAAELLRSDYELSVAAASALRQADRRDEAEVWYRHAANLRPHEARSHTNLGAILHLNGKYKQAAAAYKEALRLQPGDATTITNLHKLAAILA</sequence>
<organism evidence="2 3">
    <name type="scientific">Atta colombica</name>
    <dbReference type="NCBI Taxonomy" id="520822"/>
    <lineage>
        <taxon>Eukaryota</taxon>
        <taxon>Metazoa</taxon>
        <taxon>Ecdysozoa</taxon>
        <taxon>Arthropoda</taxon>
        <taxon>Hexapoda</taxon>
        <taxon>Insecta</taxon>
        <taxon>Pterygota</taxon>
        <taxon>Neoptera</taxon>
        <taxon>Endopterygota</taxon>
        <taxon>Hymenoptera</taxon>
        <taxon>Apocrita</taxon>
        <taxon>Aculeata</taxon>
        <taxon>Formicoidea</taxon>
        <taxon>Formicidae</taxon>
        <taxon>Myrmicinae</taxon>
        <taxon>Atta</taxon>
    </lineage>
</organism>
<evidence type="ECO:0000313" key="3">
    <source>
        <dbReference type="Proteomes" id="UP000078540"/>
    </source>
</evidence>